<comment type="caution">
    <text evidence="2">The sequence shown here is derived from an EMBL/GenBank/DDBJ whole genome shotgun (WGS) entry which is preliminary data.</text>
</comment>
<feature type="transmembrane region" description="Helical" evidence="1">
    <location>
        <begin position="177"/>
        <end position="195"/>
    </location>
</feature>
<dbReference type="AlphaFoldDB" id="A0AAW8L799"/>
<feature type="transmembrane region" description="Helical" evidence="1">
    <location>
        <begin position="325"/>
        <end position="348"/>
    </location>
</feature>
<protein>
    <submittedName>
        <fullName evidence="2">Sodium:proton antiporter</fullName>
    </submittedName>
</protein>
<name>A0AAW8L799_9ACTO</name>
<reference evidence="2" key="1">
    <citation type="submission" date="2022-06" db="EMBL/GenBank/DDBJ databases">
        <title>Draft Genome Sequences of Three Actinomyces oris Strains, Isolated from Healthy Human Feces.</title>
        <authorList>
            <person name="Ye Y."/>
            <person name="Liu C."/>
            <person name="Zhao J."/>
            <person name="Xu J."/>
            <person name="Huang H."/>
            <person name="Wang B."/>
            <person name="Wei J."/>
            <person name="Jing X."/>
        </authorList>
    </citation>
    <scope>NUCLEOTIDE SEQUENCE</scope>
    <source>
        <strain evidence="2">CNGBCC1803727</strain>
    </source>
</reference>
<evidence type="ECO:0000256" key="1">
    <source>
        <dbReference type="SAM" id="Phobius"/>
    </source>
</evidence>
<feature type="transmembrane region" description="Helical" evidence="1">
    <location>
        <begin position="68"/>
        <end position="87"/>
    </location>
</feature>
<keyword evidence="1" id="KW-0812">Transmembrane</keyword>
<accession>A0AAW8L799</accession>
<feature type="transmembrane region" description="Helical" evidence="1">
    <location>
        <begin position="226"/>
        <end position="246"/>
    </location>
</feature>
<feature type="transmembrane region" description="Helical" evidence="1">
    <location>
        <begin position="295"/>
        <end position="313"/>
    </location>
</feature>
<organism evidence="2 3">
    <name type="scientific">Actinomyces oris</name>
    <dbReference type="NCBI Taxonomy" id="544580"/>
    <lineage>
        <taxon>Bacteria</taxon>
        <taxon>Bacillati</taxon>
        <taxon>Actinomycetota</taxon>
        <taxon>Actinomycetes</taxon>
        <taxon>Actinomycetales</taxon>
        <taxon>Actinomycetaceae</taxon>
        <taxon>Actinomyces</taxon>
    </lineage>
</organism>
<dbReference type="RefSeq" id="WP_308678831.1">
    <property type="nucleotide sequence ID" value="NZ_JAMZMF010000001.1"/>
</dbReference>
<feature type="transmembrane region" description="Helical" evidence="1">
    <location>
        <begin position="258"/>
        <end position="275"/>
    </location>
</feature>
<feature type="transmembrane region" description="Helical" evidence="1">
    <location>
        <begin position="368"/>
        <end position="386"/>
    </location>
</feature>
<keyword evidence="1" id="KW-0472">Membrane</keyword>
<proteinExistence type="predicted"/>
<dbReference type="EMBL" id="JAMZMF010000001">
    <property type="protein sequence ID" value="MDR0176390.1"/>
    <property type="molecule type" value="Genomic_DNA"/>
</dbReference>
<evidence type="ECO:0000313" key="2">
    <source>
        <dbReference type="EMBL" id="MDR0176390.1"/>
    </source>
</evidence>
<keyword evidence="1" id="KW-1133">Transmembrane helix</keyword>
<dbReference type="InterPro" id="IPR031566">
    <property type="entry name" value="CitMHS_2"/>
</dbReference>
<feature type="transmembrane region" description="Helical" evidence="1">
    <location>
        <begin position="419"/>
        <end position="440"/>
    </location>
</feature>
<dbReference type="Proteomes" id="UP001230065">
    <property type="component" value="Unassembled WGS sequence"/>
</dbReference>
<gene>
    <name evidence="2" type="ORF">RF687_00250</name>
</gene>
<evidence type="ECO:0000313" key="3">
    <source>
        <dbReference type="Proteomes" id="UP001230065"/>
    </source>
</evidence>
<feature type="transmembrane region" description="Helical" evidence="1">
    <location>
        <begin position="6"/>
        <end position="26"/>
    </location>
</feature>
<feature type="transmembrane region" description="Helical" evidence="1">
    <location>
        <begin position="99"/>
        <end position="122"/>
    </location>
</feature>
<sequence length="474" mass="51065">MHLEWWSVLPFAGMLACIAVLPLIPATAHWWEKHSSQLIVAVGLGVPVAAWMWVALGWTSVFAAVVEYVQFICLLLALFVVSGGIFLKGDIRATPRNNTIFLAIGGVIASFVGTTGAAMLLIRPLLATNKERHYRVHTVLYTIFIVANCGGLLTPLGDPPLFLGFLRGVPFTWTFNLLREYLFVNAMLLVSYYALDSYYYSQEPAKAVHDDDTEIEPLGLKGSLNFVFFAVIIAAVAFAPSVDAHAIEEGHAALGDWIPVREFIMLGSAAGSYFLGSREVRFKDNQFTWGPIAEVAILFIGIFLTMIPALHYLDEVAGSLPLNEVTFFIFTGGLSSVLDNAPTYATFFEMAGKVSHPGGADVAGIPELYLVSISLGAVLCGAITYIGNGPNFMVKSVAESDGVEMPSFGGYVGRSMKHLVPIIAAMVLLFIAPGLLWKALGGVLTVGLLGRDALLLSQSRRLALADQAEGAEVV</sequence>
<feature type="transmembrane region" description="Helical" evidence="1">
    <location>
        <begin position="134"/>
        <end position="156"/>
    </location>
</feature>
<dbReference type="Pfam" id="PF16980">
    <property type="entry name" value="CitMHS_2"/>
    <property type="match status" value="1"/>
</dbReference>
<feature type="transmembrane region" description="Helical" evidence="1">
    <location>
        <begin position="38"/>
        <end position="56"/>
    </location>
</feature>